<keyword evidence="3" id="KW-1185">Reference proteome</keyword>
<accession>A0AAN6NZH5</accession>
<dbReference type="Gene3D" id="1.20.120.20">
    <property type="entry name" value="Apolipoprotein"/>
    <property type="match status" value="1"/>
</dbReference>
<evidence type="ECO:0000313" key="3">
    <source>
        <dbReference type="Proteomes" id="UP001303222"/>
    </source>
</evidence>
<dbReference type="Proteomes" id="UP001303222">
    <property type="component" value="Unassembled WGS sequence"/>
</dbReference>
<sequence>MSQSRVLPMLGAGVVGLGGYYIWKSSGSPSAAEKKFEADLHRGAAKIKSEMPGSSHTDARHEGAEYGKQIGSKIDDAVSQADKTYSATKSQAEALAKDTKAEALKKVDQFDRTVEQKAAEVKSGVSSWFGSGNSKK</sequence>
<comment type="caution">
    <text evidence="2">The sequence shown here is derived from an EMBL/GenBank/DDBJ whole genome shotgun (WGS) entry which is preliminary data.</text>
</comment>
<feature type="region of interest" description="Disordered" evidence="1">
    <location>
        <begin position="46"/>
        <end position="65"/>
    </location>
</feature>
<protein>
    <recommendedName>
        <fullName evidence="4">Calcofluor white hypersensitive protein</fullName>
    </recommendedName>
</protein>
<organism evidence="2 3">
    <name type="scientific">Pseudoneurospora amorphoporcata</name>
    <dbReference type="NCBI Taxonomy" id="241081"/>
    <lineage>
        <taxon>Eukaryota</taxon>
        <taxon>Fungi</taxon>
        <taxon>Dikarya</taxon>
        <taxon>Ascomycota</taxon>
        <taxon>Pezizomycotina</taxon>
        <taxon>Sordariomycetes</taxon>
        <taxon>Sordariomycetidae</taxon>
        <taxon>Sordariales</taxon>
        <taxon>Sordariaceae</taxon>
        <taxon>Pseudoneurospora</taxon>
    </lineage>
</organism>
<evidence type="ECO:0008006" key="4">
    <source>
        <dbReference type="Google" id="ProtNLM"/>
    </source>
</evidence>
<reference evidence="2" key="2">
    <citation type="submission" date="2023-06" db="EMBL/GenBank/DDBJ databases">
        <authorList>
            <consortium name="Lawrence Berkeley National Laboratory"/>
            <person name="Mondo S.J."/>
            <person name="Hensen N."/>
            <person name="Bonometti L."/>
            <person name="Westerberg I."/>
            <person name="Brannstrom I.O."/>
            <person name="Guillou S."/>
            <person name="Cros-Aarteil S."/>
            <person name="Calhoun S."/>
            <person name="Haridas S."/>
            <person name="Kuo A."/>
            <person name="Pangilinan J."/>
            <person name="Riley R."/>
            <person name="Labutti K."/>
            <person name="Andreopoulos B."/>
            <person name="Lipzen A."/>
            <person name="Chen C."/>
            <person name="Yanf M."/>
            <person name="Daum C."/>
            <person name="Ng V."/>
            <person name="Clum A."/>
            <person name="Steindorff A."/>
            <person name="Ohm R."/>
            <person name="Martin F."/>
            <person name="Silar P."/>
            <person name="Natvig D."/>
            <person name="Lalanne C."/>
            <person name="Gautier V."/>
            <person name="Ament-Velasquez S.L."/>
            <person name="Kruys A."/>
            <person name="Hutchinson M.I."/>
            <person name="Powell A.J."/>
            <person name="Barry K."/>
            <person name="Miller A.N."/>
            <person name="Grigoriev I.V."/>
            <person name="Debuchy R."/>
            <person name="Gladieux P."/>
            <person name="Thoren M.H."/>
            <person name="Johannesson H."/>
        </authorList>
    </citation>
    <scope>NUCLEOTIDE SEQUENCE</scope>
    <source>
        <strain evidence="2">CBS 626.80</strain>
    </source>
</reference>
<proteinExistence type="predicted"/>
<evidence type="ECO:0000313" key="2">
    <source>
        <dbReference type="EMBL" id="KAK3953968.1"/>
    </source>
</evidence>
<evidence type="ECO:0000256" key="1">
    <source>
        <dbReference type="SAM" id="MobiDB-lite"/>
    </source>
</evidence>
<reference evidence="2" key="1">
    <citation type="journal article" date="2023" name="Mol. Phylogenet. Evol.">
        <title>Genome-scale phylogeny and comparative genomics of the fungal order Sordariales.</title>
        <authorList>
            <person name="Hensen N."/>
            <person name="Bonometti L."/>
            <person name="Westerberg I."/>
            <person name="Brannstrom I.O."/>
            <person name="Guillou S."/>
            <person name="Cros-Aarteil S."/>
            <person name="Calhoun S."/>
            <person name="Haridas S."/>
            <person name="Kuo A."/>
            <person name="Mondo S."/>
            <person name="Pangilinan J."/>
            <person name="Riley R."/>
            <person name="LaButti K."/>
            <person name="Andreopoulos B."/>
            <person name="Lipzen A."/>
            <person name="Chen C."/>
            <person name="Yan M."/>
            <person name="Daum C."/>
            <person name="Ng V."/>
            <person name="Clum A."/>
            <person name="Steindorff A."/>
            <person name="Ohm R.A."/>
            <person name="Martin F."/>
            <person name="Silar P."/>
            <person name="Natvig D.O."/>
            <person name="Lalanne C."/>
            <person name="Gautier V."/>
            <person name="Ament-Velasquez S.L."/>
            <person name="Kruys A."/>
            <person name="Hutchinson M.I."/>
            <person name="Powell A.J."/>
            <person name="Barry K."/>
            <person name="Miller A.N."/>
            <person name="Grigoriev I.V."/>
            <person name="Debuchy R."/>
            <person name="Gladieux P."/>
            <person name="Hiltunen Thoren M."/>
            <person name="Johannesson H."/>
        </authorList>
    </citation>
    <scope>NUCLEOTIDE SEQUENCE</scope>
    <source>
        <strain evidence="2">CBS 626.80</strain>
    </source>
</reference>
<name>A0AAN6NZH5_9PEZI</name>
<gene>
    <name evidence="2" type="ORF">QBC32DRAFT_337646</name>
</gene>
<dbReference type="EMBL" id="MU859097">
    <property type="protein sequence ID" value="KAK3953968.1"/>
    <property type="molecule type" value="Genomic_DNA"/>
</dbReference>
<dbReference type="AlphaFoldDB" id="A0AAN6NZH5"/>